<dbReference type="AlphaFoldDB" id="A0ABD5VXT0"/>
<gene>
    <name evidence="1" type="ORF">ACFQQG_07490</name>
</gene>
<dbReference type="GeneID" id="76629999"/>
<sequence>MAIYDRTAADEAEIVGRWDDAFSWIARPTEGGQRASHAVRTDEGVWVLDPLDAPGIDDHLNELGEVAGVAVLSCYHARDAGAFARRHDVAVHIPEWMGRVAERVDGPVERYALAPGTNTGFRTLSCRPFPGWQEVFLYHTPSDTLVTPDSLGTTDQNCIHDERLGLVTLCRLRPPDQLRGLEPDRVLVGHGEPVTEKPAAALERALDTGPSSFPRAFLEHGPESIRSMLAALG</sequence>
<proteinExistence type="predicted"/>
<protein>
    <recommendedName>
        <fullName evidence="3">MBL fold metallo-hydrolase</fullName>
    </recommendedName>
</protein>
<keyword evidence="2" id="KW-1185">Reference proteome</keyword>
<evidence type="ECO:0008006" key="3">
    <source>
        <dbReference type="Google" id="ProtNLM"/>
    </source>
</evidence>
<evidence type="ECO:0000313" key="1">
    <source>
        <dbReference type="EMBL" id="MFC7058040.1"/>
    </source>
</evidence>
<name>A0ABD5VXT0_9EURY</name>
<comment type="caution">
    <text evidence="1">The sequence shown here is derived from an EMBL/GenBank/DDBJ whole genome shotgun (WGS) entry which is preliminary data.</text>
</comment>
<dbReference type="SUPFAM" id="SSF56281">
    <property type="entry name" value="Metallo-hydrolase/oxidoreductase"/>
    <property type="match status" value="1"/>
</dbReference>
<accession>A0ABD5VXT0</accession>
<dbReference type="EMBL" id="JBHSZI010000001">
    <property type="protein sequence ID" value="MFC7058040.1"/>
    <property type="molecule type" value="Genomic_DNA"/>
</dbReference>
<evidence type="ECO:0000313" key="2">
    <source>
        <dbReference type="Proteomes" id="UP001596445"/>
    </source>
</evidence>
<organism evidence="1 2">
    <name type="scientific">Halovenus salina</name>
    <dbReference type="NCBI Taxonomy" id="1510225"/>
    <lineage>
        <taxon>Archaea</taxon>
        <taxon>Methanobacteriati</taxon>
        <taxon>Methanobacteriota</taxon>
        <taxon>Stenosarchaea group</taxon>
        <taxon>Halobacteria</taxon>
        <taxon>Halobacteriales</taxon>
        <taxon>Haloarculaceae</taxon>
        <taxon>Halovenus</taxon>
    </lineage>
</organism>
<dbReference type="InterPro" id="IPR036866">
    <property type="entry name" value="RibonucZ/Hydroxyglut_hydro"/>
</dbReference>
<dbReference type="RefSeq" id="WP_267163848.1">
    <property type="nucleotide sequence ID" value="NZ_CP112972.1"/>
</dbReference>
<dbReference type="Gene3D" id="3.60.15.10">
    <property type="entry name" value="Ribonuclease Z/Hydroxyacylglutathione hydrolase-like"/>
    <property type="match status" value="1"/>
</dbReference>
<dbReference type="Proteomes" id="UP001596445">
    <property type="component" value="Unassembled WGS sequence"/>
</dbReference>
<reference evidence="1 2" key="1">
    <citation type="journal article" date="2019" name="Int. J. Syst. Evol. Microbiol.">
        <title>The Global Catalogue of Microorganisms (GCM) 10K type strain sequencing project: providing services to taxonomists for standard genome sequencing and annotation.</title>
        <authorList>
            <consortium name="The Broad Institute Genomics Platform"/>
            <consortium name="The Broad Institute Genome Sequencing Center for Infectious Disease"/>
            <person name="Wu L."/>
            <person name="Ma J."/>
        </authorList>
    </citation>
    <scope>NUCLEOTIDE SEQUENCE [LARGE SCALE GENOMIC DNA]</scope>
    <source>
        <strain evidence="1 2">JCM 30072</strain>
    </source>
</reference>